<organism evidence="1 2">
    <name type="scientific">Proteus myxofaciens ATCC 19692</name>
    <dbReference type="NCBI Taxonomy" id="1354337"/>
    <lineage>
        <taxon>Bacteria</taxon>
        <taxon>Pseudomonadati</taxon>
        <taxon>Pseudomonadota</taxon>
        <taxon>Gammaproteobacteria</taxon>
        <taxon>Enterobacterales</taxon>
        <taxon>Morganellaceae</taxon>
        <taxon>Proteus</taxon>
    </lineage>
</organism>
<name>A0A198ESL0_9GAMM</name>
<dbReference type="InterPro" id="IPR037891">
    <property type="entry name" value="Cdil-like_sf"/>
</dbReference>
<accession>A0A198ESL0</accession>
<dbReference type="Proteomes" id="UP000094023">
    <property type="component" value="Unassembled WGS sequence"/>
</dbReference>
<dbReference type="AlphaFoldDB" id="A0A198ESL0"/>
<dbReference type="EMBL" id="LXEN01000245">
    <property type="protein sequence ID" value="OAT15129.1"/>
    <property type="molecule type" value="Genomic_DNA"/>
</dbReference>
<reference evidence="1 2" key="1">
    <citation type="submission" date="2016-04" db="EMBL/GenBank/DDBJ databases">
        <title>ATOL: Assembling a taxonomically balanced genome-scale reconstruction of the evolutionary history of the Enterobacteriaceae.</title>
        <authorList>
            <person name="Plunkett G.III."/>
            <person name="Neeno-Eckwall E.C."/>
            <person name="Glasner J.D."/>
            <person name="Perna N.T."/>
        </authorList>
    </citation>
    <scope>NUCLEOTIDE SEQUENCE [LARGE SCALE GENOMIC DNA]</scope>
    <source>
        <strain evidence="1 2">ATCC 19692</strain>
    </source>
</reference>
<comment type="caution">
    <text evidence="1">The sequence shown here is derived from an EMBL/GenBank/DDBJ whole genome shotgun (WGS) entry which is preliminary data.</text>
</comment>
<keyword evidence="2" id="KW-1185">Reference proteome</keyword>
<dbReference type="Gene3D" id="3.40.1590.10">
    <property type="entry name" value="NMB0488-like"/>
    <property type="match status" value="1"/>
</dbReference>
<proteinExistence type="predicted"/>
<evidence type="ECO:0000313" key="2">
    <source>
        <dbReference type="Proteomes" id="UP000094023"/>
    </source>
</evidence>
<protein>
    <submittedName>
        <fullName evidence="1">Uncharacterized protein</fullName>
    </submittedName>
</protein>
<gene>
    <name evidence="1" type="ORF">M983_3271</name>
</gene>
<evidence type="ECO:0000313" key="1">
    <source>
        <dbReference type="EMBL" id="OAT15129.1"/>
    </source>
</evidence>
<sequence length="42" mass="4686">MDHWVGKKIPNNATIILDSNCSDELLGVSIKEGFKRCVNLKV</sequence>